<evidence type="ECO:0000313" key="2">
    <source>
        <dbReference type="Proteomes" id="UP000243975"/>
    </source>
</evidence>
<dbReference type="AlphaFoldDB" id="A0A103XZB5"/>
<reference evidence="1 2" key="1">
    <citation type="journal article" date="2016" name="Sci. Rep.">
        <title>The genome sequence of the outbreeding globe artichoke constructed de novo incorporating a phase-aware low-pass sequencing strategy of F1 progeny.</title>
        <authorList>
            <person name="Scaglione D."/>
            <person name="Reyes-Chin-Wo S."/>
            <person name="Acquadro A."/>
            <person name="Froenicke L."/>
            <person name="Portis E."/>
            <person name="Beitel C."/>
            <person name="Tirone M."/>
            <person name="Mauro R."/>
            <person name="Lo Monaco A."/>
            <person name="Mauromicale G."/>
            <person name="Faccioli P."/>
            <person name="Cattivelli L."/>
            <person name="Rieseberg L."/>
            <person name="Michelmore R."/>
            <person name="Lanteri S."/>
        </authorList>
    </citation>
    <scope>NUCLEOTIDE SEQUENCE [LARGE SCALE GENOMIC DNA]</scope>
    <source>
        <strain evidence="1">2C</strain>
    </source>
</reference>
<proteinExistence type="predicted"/>
<comment type="caution">
    <text evidence="1">The sequence shown here is derived from an EMBL/GenBank/DDBJ whole genome shotgun (WGS) entry which is preliminary data.</text>
</comment>
<sequence>MPPPPTVSRYFSVLAQSHSHHLSLSIIFANSVAVGEAEAFGIDDLSVAVGEAESFGIDDLSVAVGEAEAFGIDDLSVAVEEAEA</sequence>
<dbReference type="EMBL" id="LEKV01003423">
    <property type="protein sequence ID" value="KVH99664.1"/>
    <property type="molecule type" value="Genomic_DNA"/>
</dbReference>
<dbReference type="Gramene" id="KVH99664">
    <property type="protein sequence ID" value="KVH99664"/>
    <property type="gene ID" value="Ccrd_022090"/>
</dbReference>
<dbReference type="Proteomes" id="UP000243975">
    <property type="component" value="Unassembled WGS sequence"/>
</dbReference>
<organism evidence="1 2">
    <name type="scientific">Cynara cardunculus var. scolymus</name>
    <name type="common">Globe artichoke</name>
    <name type="synonym">Cynara scolymus</name>
    <dbReference type="NCBI Taxonomy" id="59895"/>
    <lineage>
        <taxon>Eukaryota</taxon>
        <taxon>Viridiplantae</taxon>
        <taxon>Streptophyta</taxon>
        <taxon>Embryophyta</taxon>
        <taxon>Tracheophyta</taxon>
        <taxon>Spermatophyta</taxon>
        <taxon>Magnoliopsida</taxon>
        <taxon>eudicotyledons</taxon>
        <taxon>Gunneridae</taxon>
        <taxon>Pentapetalae</taxon>
        <taxon>asterids</taxon>
        <taxon>campanulids</taxon>
        <taxon>Asterales</taxon>
        <taxon>Asteraceae</taxon>
        <taxon>Carduoideae</taxon>
        <taxon>Cardueae</taxon>
        <taxon>Carduinae</taxon>
        <taxon>Cynara</taxon>
    </lineage>
</organism>
<keyword evidence="2" id="KW-1185">Reference proteome</keyword>
<name>A0A103XZB5_CYNCS</name>
<evidence type="ECO:0000313" key="1">
    <source>
        <dbReference type="EMBL" id="KVH99664.1"/>
    </source>
</evidence>
<accession>A0A103XZB5</accession>
<protein>
    <submittedName>
        <fullName evidence="1">Uncharacterized protein</fullName>
    </submittedName>
</protein>
<gene>
    <name evidence="1" type="ORF">Ccrd_022090</name>
</gene>